<dbReference type="InterPro" id="IPR057765">
    <property type="entry name" value="MS1-like_ubiquitin"/>
</dbReference>
<dbReference type="EMBL" id="VOIH02000006">
    <property type="protein sequence ID" value="KAF3444178.1"/>
    <property type="molecule type" value="Genomic_DNA"/>
</dbReference>
<evidence type="ECO:0000313" key="7">
    <source>
        <dbReference type="EMBL" id="KAF3444178.1"/>
    </source>
</evidence>
<accession>A0A8K0H270</accession>
<evidence type="ECO:0000256" key="4">
    <source>
        <dbReference type="ARBA" id="ARBA00023015"/>
    </source>
</evidence>
<protein>
    <recommendedName>
        <fullName evidence="6">Zinc finger PHD-type domain-containing protein</fullName>
    </recommendedName>
</protein>
<dbReference type="Gene3D" id="3.30.40.10">
    <property type="entry name" value="Zinc/RING finger domain, C3HC4 (zinc finger)"/>
    <property type="match status" value="1"/>
</dbReference>
<dbReference type="SUPFAM" id="SSF57903">
    <property type="entry name" value="FYVE/PHD zinc finger"/>
    <property type="match status" value="1"/>
</dbReference>
<keyword evidence="8" id="KW-1185">Reference proteome</keyword>
<dbReference type="InterPro" id="IPR011011">
    <property type="entry name" value="Znf_FYVE_PHD"/>
</dbReference>
<dbReference type="InterPro" id="IPR019786">
    <property type="entry name" value="Zinc_finger_PHD-type_CS"/>
</dbReference>
<comment type="caution">
    <text evidence="7">The sequence shown here is derived from an EMBL/GenBank/DDBJ whole genome shotgun (WGS) entry which is preliminary data.</text>
</comment>
<evidence type="ECO:0000313" key="8">
    <source>
        <dbReference type="Proteomes" id="UP000796880"/>
    </source>
</evidence>
<dbReference type="Pfam" id="PF25565">
    <property type="entry name" value="Ubiquitin_At1g33420"/>
    <property type="match status" value="1"/>
</dbReference>
<keyword evidence="4" id="KW-0805">Transcription regulation</keyword>
<name>A0A8K0H270_9ROSA</name>
<keyword evidence="2" id="KW-0863">Zinc-finger</keyword>
<evidence type="ECO:0000256" key="3">
    <source>
        <dbReference type="ARBA" id="ARBA00022833"/>
    </source>
</evidence>
<reference evidence="7" key="1">
    <citation type="submission" date="2020-03" db="EMBL/GenBank/DDBJ databases">
        <title>A high-quality chromosome-level genome assembly of a woody plant with both climbing and erect habits, Rhamnella rubrinervis.</title>
        <authorList>
            <person name="Lu Z."/>
            <person name="Yang Y."/>
            <person name="Zhu X."/>
            <person name="Sun Y."/>
        </authorList>
    </citation>
    <scope>NUCLEOTIDE SEQUENCE</scope>
    <source>
        <strain evidence="7">BYM</strain>
        <tissue evidence="7">Leaf</tissue>
    </source>
</reference>
<dbReference type="Pfam" id="PF25874">
    <property type="entry name" value="WHD_plant_repro"/>
    <property type="match status" value="1"/>
</dbReference>
<dbReference type="SMART" id="SM00249">
    <property type="entry name" value="PHD"/>
    <property type="match status" value="1"/>
</dbReference>
<dbReference type="InterPro" id="IPR059080">
    <property type="entry name" value="WHD_PTC1"/>
</dbReference>
<evidence type="ECO:0000256" key="2">
    <source>
        <dbReference type="ARBA" id="ARBA00022771"/>
    </source>
</evidence>
<dbReference type="PANTHER" id="PTHR46201:SF9">
    <property type="entry name" value="PHD FINGER PROTEIN MALE MEIOCYTE DEATH 1"/>
    <property type="match status" value="1"/>
</dbReference>
<gene>
    <name evidence="7" type="ORF">FNV43_RR13868</name>
</gene>
<dbReference type="Pfam" id="PF00628">
    <property type="entry name" value="PHD"/>
    <property type="match status" value="1"/>
</dbReference>
<dbReference type="PROSITE" id="PS01359">
    <property type="entry name" value="ZF_PHD_1"/>
    <property type="match status" value="1"/>
</dbReference>
<keyword evidence="5" id="KW-0804">Transcription</keyword>
<dbReference type="InterPro" id="IPR013083">
    <property type="entry name" value="Znf_RING/FYVE/PHD"/>
</dbReference>
<dbReference type="Proteomes" id="UP000796880">
    <property type="component" value="Unassembled WGS sequence"/>
</dbReference>
<evidence type="ECO:0000256" key="1">
    <source>
        <dbReference type="ARBA" id="ARBA00022723"/>
    </source>
</evidence>
<evidence type="ECO:0000259" key="6">
    <source>
        <dbReference type="SMART" id="SM00249"/>
    </source>
</evidence>
<dbReference type="AlphaFoldDB" id="A0A8K0H270"/>
<dbReference type="InterPro" id="IPR001965">
    <property type="entry name" value="Znf_PHD"/>
</dbReference>
<organism evidence="7 8">
    <name type="scientific">Rhamnella rubrinervis</name>
    <dbReference type="NCBI Taxonomy" id="2594499"/>
    <lineage>
        <taxon>Eukaryota</taxon>
        <taxon>Viridiplantae</taxon>
        <taxon>Streptophyta</taxon>
        <taxon>Embryophyta</taxon>
        <taxon>Tracheophyta</taxon>
        <taxon>Spermatophyta</taxon>
        <taxon>Magnoliopsida</taxon>
        <taxon>eudicotyledons</taxon>
        <taxon>Gunneridae</taxon>
        <taxon>Pentapetalae</taxon>
        <taxon>rosids</taxon>
        <taxon>fabids</taxon>
        <taxon>Rosales</taxon>
        <taxon>Rhamnaceae</taxon>
        <taxon>rhamnoid group</taxon>
        <taxon>Rhamneae</taxon>
        <taxon>Rhamnella</taxon>
    </lineage>
</organism>
<dbReference type="InterPro" id="IPR058054">
    <property type="entry name" value="Znf_MS1-like"/>
</dbReference>
<dbReference type="PANTHER" id="PTHR46201">
    <property type="entry name" value="PHD FINGER PROTEIN MALE MEIOCYTE DEATH 1-RELATED"/>
    <property type="match status" value="1"/>
</dbReference>
<evidence type="ECO:0000256" key="5">
    <source>
        <dbReference type="ARBA" id="ARBA00023163"/>
    </source>
</evidence>
<sequence>MSIPIFEACRKRKRKPKLYGFHSFGDPDCPINPTGPFRDNIRVFLQECAVQEDYNVQGMPIWCTLLVHDKKSFVVPLYTIEENVKYSAQPYCDHCRCTGWSNHFVSKRKYHLVIPMENGWNKPLDDNVFDIQTHPLHGLIHSNGYGHLLSINGIEGGSKYLCGREIMDLWDRICTILRTRKITVEDSSKKRSMDLRLLHGVAYGHPWFGRWGYRFFHGSFGVIHQHYDRALEVLSSLELDNIIQDFSNTDMCKEIRQIIRFYRNLSETQLITIRDMLKFMLTIKSCSPAQKKMVVPHNPPLFSSSSKPITRTIPKNKLSTLSKEKPMKYRNFSTMVSNMDSRWPQRRLEFAANIIVSALKEKRAEHLGHGGGMTRQDVRDAARLHIGDTGLLDYVLKSLNNVVVGGHIVRRSVNPMTRILEYTIRELVGSESDQQQQQEIVDPKTTLLLPSKAPCPGADAYNDVIYLYKHVLLGYPESELVQLAAQSVLDAKQFAKEWPFEDEEDQRLTFICRFTDSEFRRQELSPGVIVVVPLHATVGDLKQAAEYALHDTYCVAEQFMVSEIDGLEEVDDHELLFGTIESGVEIWVRGSGMDLETTLRYEGGSDTWMVRCECGAQDDDGERMVACDICEVWQHTRCCGIEDAEAVPPLFVCKACCASLVPHVTQPGFGVEWSEHGVALGY</sequence>
<keyword evidence="3" id="KW-0862">Zinc</keyword>
<proteinExistence type="predicted"/>
<feature type="domain" description="Zinc finger PHD-type" evidence="6">
    <location>
        <begin position="611"/>
        <end position="657"/>
    </location>
</feature>
<dbReference type="OrthoDB" id="436852at2759"/>
<keyword evidence="1" id="KW-0479">Metal-binding</keyword>
<dbReference type="CDD" id="cd15556">
    <property type="entry name" value="PHD_MMD1_like"/>
    <property type="match status" value="1"/>
</dbReference>
<dbReference type="InterPro" id="IPR019787">
    <property type="entry name" value="Znf_PHD-finger"/>
</dbReference>
<dbReference type="GO" id="GO:0008270">
    <property type="term" value="F:zinc ion binding"/>
    <property type="evidence" value="ECO:0007669"/>
    <property type="project" value="UniProtKB-KW"/>
</dbReference>